<protein>
    <submittedName>
        <fullName evidence="1">Uncharacterized protein</fullName>
    </submittedName>
</protein>
<accession>A0A7M1RQW0</accession>
<dbReference type="KEGG" id="vg:65130746"/>
<name>A0A7M1RQW0_9CAUD</name>
<dbReference type="RefSeq" id="YP_010112279.1">
    <property type="nucleotide sequence ID" value="NC_055890.1"/>
</dbReference>
<dbReference type="EMBL" id="MT774397">
    <property type="protein sequence ID" value="QOR56827.1"/>
    <property type="molecule type" value="Genomic_DNA"/>
</dbReference>
<reference evidence="1 2" key="1">
    <citation type="submission" date="2020-07" db="EMBL/GenBank/DDBJ databases">
        <title>Taxonomic proposal: Crassvirales, a new order of highly abundant and diverse bacterial viruses.</title>
        <authorList>
            <person name="Shkoporov A.N."/>
            <person name="Stockdale S.R."/>
            <person name="Guerin E."/>
            <person name="Ross R.P."/>
            <person name="Hill C."/>
        </authorList>
    </citation>
    <scope>NUCLEOTIDE SEQUENCE [LARGE SCALE GENOMIC DNA]</scope>
</reference>
<keyword evidence="2" id="KW-1185">Reference proteome</keyword>
<proteinExistence type="predicted"/>
<evidence type="ECO:0000313" key="2">
    <source>
        <dbReference type="Proteomes" id="UP000593741"/>
    </source>
</evidence>
<evidence type="ECO:0000313" key="1">
    <source>
        <dbReference type="EMBL" id="QOR56827.1"/>
    </source>
</evidence>
<organism evidence="1 2">
    <name type="scientific">uncultured phage cr56_1</name>
    <dbReference type="NCBI Taxonomy" id="2772081"/>
    <lineage>
        <taxon>Viruses</taxon>
        <taxon>Duplodnaviria</taxon>
        <taxon>Heunggongvirae</taxon>
        <taxon>Uroviricota</taxon>
        <taxon>Caudoviricetes</taxon>
        <taxon>Crassvirales</taxon>
        <taxon>Suoliviridae</taxon>
        <taxon>Loutivirinae</taxon>
        <taxon>Buchavirus</taxon>
        <taxon>Buchavirus faecalis</taxon>
    </lineage>
</organism>
<dbReference type="Proteomes" id="UP000593741">
    <property type="component" value="Genome"/>
</dbReference>
<dbReference type="GeneID" id="65130746"/>
<sequence length="207" mass="23769">MVTPNTELASIMARYRQVCKKYGEYFSSQIYTIVSHNPDLKWKEDVQNDKNTLRKDVRIFIVKPIDITGIELCEKDFDGHPKVILNPKSQDPSLVFDLAEPNFQKATRESVMACIATLTKPNDPTNPTRPIFFGPSELPQLNTCLKMHNSSILNFYEEQARKNMQLAETVRNIMDQQDRAQVEYLRQCGITNEDQVEVNVTIEQAQG</sequence>